<proteinExistence type="inferred from homology"/>
<dbReference type="Proteomes" id="UP000598467">
    <property type="component" value="Unassembled WGS sequence"/>
</dbReference>
<dbReference type="PROSITE" id="PS00061">
    <property type="entry name" value="ADH_SHORT"/>
    <property type="match status" value="1"/>
</dbReference>
<organism evidence="4 5">
    <name type="scientific">Roseibium aggregatum</name>
    <dbReference type="NCBI Taxonomy" id="187304"/>
    <lineage>
        <taxon>Bacteria</taxon>
        <taxon>Pseudomonadati</taxon>
        <taxon>Pseudomonadota</taxon>
        <taxon>Alphaproteobacteria</taxon>
        <taxon>Hyphomicrobiales</taxon>
        <taxon>Stappiaceae</taxon>
        <taxon>Roseibium</taxon>
    </lineage>
</organism>
<dbReference type="EMBL" id="JABFCZ010000010">
    <property type="protein sequence ID" value="MBD1546667.1"/>
    <property type="molecule type" value="Genomic_DNA"/>
</dbReference>
<dbReference type="Pfam" id="PF00106">
    <property type="entry name" value="adh_short"/>
    <property type="match status" value="1"/>
</dbReference>
<dbReference type="InterPro" id="IPR020904">
    <property type="entry name" value="Sc_DH/Rdtase_CS"/>
</dbReference>
<sequence>MAARDPEVIVLTGASGGIGTALARELARPGRRLALIARDREKLEALAEEVRGRGAEAETAALDIRDRDALHAFLEDLDRRHPVDLLIANAGVTAGLGPGRSREADHAADRQIDINYRGAVNTVTGVVEPMRLRGRGQIVLVASLAGMRALPDMPSYSATKAAVIAYGHSLRGWLAPFGVDVTIICPGFVTSPMSARHKGSKPFEMPAEKAAIKMRRAIEKRKAFYAFPFILATGIRLQNLLPARISDLFMGGFAADIEEDPRYSGNGKDGG</sequence>
<evidence type="ECO:0000256" key="1">
    <source>
        <dbReference type="ARBA" id="ARBA00006484"/>
    </source>
</evidence>
<dbReference type="RefSeq" id="WP_190291337.1">
    <property type="nucleotide sequence ID" value="NZ_JABFCZ010000010.1"/>
</dbReference>
<dbReference type="Gene3D" id="3.40.50.720">
    <property type="entry name" value="NAD(P)-binding Rossmann-like Domain"/>
    <property type="match status" value="1"/>
</dbReference>
<dbReference type="GO" id="GO:0016020">
    <property type="term" value="C:membrane"/>
    <property type="evidence" value="ECO:0007669"/>
    <property type="project" value="TreeGrafter"/>
</dbReference>
<evidence type="ECO:0000313" key="5">
    <source>
        <dbReference type="Proteomes" id="UP000598467"/>
    </source>
</evidence>
<accession>A0A926S6N1</accession>
<dbReference type="InterPro" id="IPR002347">
    <property type="entry name" value="SDR_fam"/>
</dbReference>
<dbReference type="AlphaFoldDB" id="A0A926S6N1"/>
<dbReference type="PANTHER" id="PTHR44196">
    <property type="entry name" value="DEHYDROGENASE/REDUCTASE SDR FAMILY MEMBER 7B"/>
    <property type="match status" value="1"/>
</dbReference>
<evidence type="ECO:0000256" key="3">
    <source>
        <dbReference type="RuleBase" id="RU000363"/>
    </source>
</evidence>
<dbReference type="SUPFAM" id="SSF51735">
    <property type="entry name" value="NAD(P)-binding Rossmann-fold domains"/>
    <property type="match status" value="1"/>
</dbReference>
<gene>
    <name evidence="4" type="ORF">HK439_10365</name>
</gene>
<keyword evidence="2" id="KW-0560">Oxidoreductase</keyword>
<comment type="similarity">
    <text evidence="1 3">Belongs to the short-chain dehydrogenases/reductases (SDR) family.</text>
</comment>
<dbReference type="InterPro" id="IPR036291">
    <property type="entry name" value="NAD(P)-bd_dom_sf"/>
</dbReference>
<dbReference type="PANTHER" id="PTHR44196:SF1">
    <property type="entry name" value="DEHYDROGENASE_REDUCTASE SDR FAMILY MEMBER 7B"/>
    <property type="match status" value="1"/>
</dbReference>
<protein>
    <submittedName>
        <fullName evidence="4">SDR family NAD(P)-dependent oxidoreductase</fullName>
    </submittedName>
</protein>
<dbReference type="PRINTS" id="PR00081">
    <property type="entry name" value="GDHRDH"/>
</dbReference>
<comment type="caution">
    <text evidence="4">The sequence shown here is derived from an EMBL/GenBank/DDBJ whole genome shotgun (WGS) entry which is preliminary data.</text>
</comment>
<evidence type="ECO:0000256" key="2">
    <source>
        <dbReference type="ARBA" id="ARBA00023002"/>
    </source>
</evidence>
<reference evidence="4" key="1">
    <citation type="submission" date="2020-05" db="EMBL/GenBank/DDBJ databases">
        <title>Identification of trans-AT polyketide cluster in two marine bacteria, producers of a novel glutaramide-containing polyketide sesbanimide D and analogs.</title>
        <authorList>
            <person name="Kacar D."/>
            <person name="Rodriguez P."/>
            <person name="Canedo L."/>
            <person name="Gonzalez E."/>
            <person name="Galan B."/>
            <person name="De La Calle F."/>
            <person name="Garcia J.L."/>
        </authorList>
    </citation>
    <scope>NUCLEOTIDE SEQUENCE</scope>
    <source>
        <strain evidence="4">PHM038</strain>
    </source>
</reference>
<dbReference type="PRINTS" id="PR00080">
    <property type="entry name" value="SDRFAMILY"/>
</dbReference>
<name>A0A926S6N1_9HYPH</name>
<dbReference type="GO" id="GO:0016491">
    <property type="term" value="F:oxidoreductase activity"/>
    <property type="evidence" value="ECO:0007669"/>
    <property type="project" value="UniProtKB-KW"/>
</dbReference>
<evidence type="ECO:0000313" key="4">
    <source>
        <dbReference type="EMBL" id="MBD1546667.1"/>
    </source>
</evidence>